<dbReference type="InterPro" id="IPR013520">
    <property type="entry name" value="Ribonucl_H"/>
</dbReference>
<dbReference type="Gene3D" id="3.30.420.10">
    <property type="entry name" value="Ribonuclease H-like superfamily/Ribonuclease H"/>
    <property type="match status" value="1"/>
</dbReference>
<evidence type="ECO:0000259" key="4">
    <source>
        <dbReference type="SMART" id="SM00479"/>
    </source>
</evidence>
<dbReference type="GO" id="GO:0003677">
    <property type="term" value="F:DNA binding"/>
    <property type="evidence" value="ECO:0007669"/>
    <property type="project" value="InterPro"/>
</dbReference>
<dbReference type="AlphaFoldDB" id="A0A1H2JXC5"/>
<comment type="subunit">
    <text evidence="2">DNA polymerase III contains a core (composed of alpha, epsilon and theta chains) that associates with a tau subunit. This core dimerizes to form the POLIII' complex. PolIII' associates with the gamma complex (composed of gamma, delta, delta', psi and chi chains) and with the beta chain to form the complete DNA polymerase III complex.</text>
</comment>
<dbReference type="InterPro" id="IPR006054">
    <property type="entry name" value="DnaQ"/>
</dbReference>
<keyword evidence="6" id="KW-1185">Reference proteome</keyword>
<evidence type="ECO:0000313" key="6">
    <source>
        <dbReference type="Proteomes" id="UP000199608"/>
    </source>
</evidence>
<evidence type="ECO:0000256" key="2">
    <source>
        <dbReference type="ARBA" id="ARBA00026073"/>
    </source>
</evidence>
<keyword evidence="3" id="KW-1133">Transmembrane helix</keyword>
<name>A0A1H2JXC5_9BACT</name>
<dbReference type="InterPro" id="IPR036397">
    <property type="entry name" value="RNaseH_sf"/>
</dbReference>
<dbReference type="GO" id="GO:0006355">
    <property type="term" value="P:regulation of DNA-templated transcription"/>
    <property type="evidence" value="ECO:0007669"/>
    <property type="project" value="InterPro"/>
</dbReference>
<dbReference type="EMBL" id="FNLL01000017">
    <property type="protein sequence ID" value="SDU60962.1"/>
    <property type="molecule type" value="Genomic_DNA"/>
</dbReference>
<dbReference type="GO" id="GO:0005829">
    <property type="term" value="C:cytosol"/>
    <property type="evidence" value="ECO:0007669"/>
    <property type="project" value="TreeGrafter"/>
</dbReference>
<dbReference type="InterPro" id="IPR035965">
    <property type="entry name" value="PAS-like_dom_sf"/>
</dbReference>
<dbReference type="SUPFAM" id="SSF55785">
    <property type="entry name" value="PYP-like sensor domain (PAS domain)"/>
    <property type="match status" value="1"/>
</dbReference>
<evidence type="ECO:0000256" key="3">
    <source>
        <dbReference type="SAM" id="Phobius"/>
    </source>
</evidence>
<feature type="domain" description="Exonuclease" evidence="4">
    <location>
        <begin position="520"/>
        <end position="688"/>
    </location>
</feature>
<dbReference type="PANTHER" id="PTHR30231:SF41">
    <property type="entry name" value="DNA POLYMERASE III SUBUNIT EPSILON"/>
    <property type="match status" value="1"/>
</dbReference>
<feature type="transmembrane region" description="Helical" evidence="3">
    <location>
        <begin position="48"/>
        <end position="71"/>
    </location>
</feature>
<dbReference type="InterPro" id="IPR000014">
    <property type="entry name" value="PAS"/>
</dbReference>
<comment type="function">
    <text evidence="1">DNA polymerase III is a complex, multichain enzyme responsible for most of the replicative synthesis in bacteria. The epsilon subunit contain the editing function and is a proofreading 3'-5' exonuclease.</text>
</comment>
<dbReference type="GO" id="GO:0008408">
    <property type="term" value="F:3'-5' exonuclease activity"/>
    <property type="evidence" value="ECO:0007669"/>
    <property type="project" value="TreeGrafter"/>
</dbReference>
<dbReference type="InterPro" id="IPR012337">
    <property type="entry name" value="RNaseH-like_sf"/>
</dbReference>
<dbReference type="NCBIfam" id="TIGR00573">
    <property type="entry name" value="dnaq"/>
    <property type="match status" value="1"/>
</dbReference>
<dbReference type="Proteomes" id="UP000199608">
    <property type="component" value="Unassembled WGS sequence"/>
</dbReference>
<dbReference type="InterPro" id="IPR013767">
    <property type="entry name" value="PAS_fold"/>
</dbReference>
<reference evidence="6" key="1">
    <citation type="submission" date="2016-10" db="EMBL/GenBank/DDBJ databases">
        <authorList>
            <person name="Varghese N."/>
            <person name="Submissions S."/>
        </authorList>
    </citation>
    <scope>NUCLEOTIDE SEQUENCE [LARGE SCALE GENOMIC DNA]</scope>
    <source>
        <strain evidence="6">DSM 3384</strain>
    </source>
</reference>
<keyword evidence="3" id="KW-0472">Membrane</keyword>
<feature type="transmembrane region" description="Helical" evidence="3">
    <location>
        <begin position="7"/>
        <end position="28"/>
    </location>
</feature>
<dbReference type="GO" id="GO:0045004">
    <property type="term" value="P:DNA replication proofreading"/>
    <property type="evidence" value="ECO:0007669"/>
    <property type="project" value="TreeGrafter"/>
</dbReference>
<dbReference type="FunFam" id="3.30.420.10:FF:000045">
    <property type="entry name" value="3'-5' exonuclease DinG"/>
    <property type="match status" value="1"/>
</dbReference>
<dbReference type="SMART" id="SM00479">
    <property type="entry name" value="EXOIII"/>
    <property type="match status" value="1"/>
</dbReference>
<keyword evidence="3" id="KW-0812">Transmembrane</keyword>
<sequence length="711" mass="81514">MKQTNRFWRFVFFALAATLVVITGILFLLWQTLSREEGRILISLANDYFLYIISAVFICIAVTFAGLEIIFVTYIKPLKKICDEASMIYSSNPSHRITINGNKDIKDLSSVINSFADLFENLNKNITEQILAARKKTEEERNLLAAIMAELPQGVFICNKCGRILLFNSLAKKIFSQESPSLKAEYFIGLGRSIFHLIDKELIGHAIEEIQTRLKNEQKSVASYFITPIHTGHLISVETIPILDQKKEMTGFILTFQDVSDDINTYDITHKTLVTLKKELSKYILLVKEELIQSYDKNRMNSSGRLPLIKILDQLPRHHERVSDIVLDAILTKVPLTKLLLSDFLNSMKSKADSQYGIKLNIIHQTENNRIQADKYLFTTALILLFKNLSDIILNNEFNIASLKTGNRIIFEITWQNRLFNKNQINKNQVETLLYKRFNDLPSLFYILKLNKAQLRIICDSFDFCSQINIITRAEFKTPLREKLRPPVIAGSRPEFYDFNLFKTEDENLDLLDTNLRTITYTVFDTETTGLNPDGGDEIISIAAVRIVNLRIAYQDIFEELVDPKRDIPMESYKIHGINYEMVNGKKDIRTILPIFKQFTSNTVLVGHNIAFDMKMLKVKEKTTQIKFSNPVLDTLLLSAILHPVHERHDMENIAKRLGVNIIGRHTALGDAIATAEIFLKLLPILNSNGILTLKDAIKASKKSYYARLKY</sequence>
<evidence type="ECO:0000313" key="5">
    <source>
        <dbReference type="EMBL" id="SDU60962.1"/>
    </source>
</evidence>
<dbReference type="CDD" id="cd06127">
    <property type="entry name" value="DEDDh"/>
    <property type="match status" value="1"/>
</dbReference>
<dbReference type="PANTHER" id="PTHR30231">
    <property type="entry name" value="DNA POLYMERASE III SUBUNIT EPSILON"/>
    <property type="match status" value="1"/>
</dbReference>
<dbReference type="Pfam" id="PF00929">
    <property type="entry name" value="RNase_T"/>
    <property type="match status" value="1"/>
</dbReference>
<proteinExistence type="predicted"/>
<dbReference type="Pfam" id="PF00989">
    <property type="entry name" value="PAS"/>
    <property type="match status" value="1"/>
</dbReference>
<gene>
    <name evidence="5" type="ORF">SAMN04487931_1174</name>
</gene>
<organism evidence="5 6">
    <name type="scientific">Desulfobacula phenolica</name>
    <dbReference type="NCBI Taxonomy" id="90732"/>
    <lineage>
        <taxon>Bacteria</taxon>
        <taxon>Pseudomonadati</taxon>
        <taxon>Thermodesulfobacteriota</taxon>
        <taxon>Desulfobacteria</taxon>
        <taxon>Desulfobacterales</taxon>
        <taxon>Desulfobacteraceae</taxon>
        <taxon>Desulfobacula</taxon>
    </lineage>
</organism>
<accession>A0A1H2JXC5</accession>
<evidence type="ECO:0000256" key="1">
    <source>
        <dbReference type="ARBA" id="ARBA00025483"/>
    </source>
</evidence>
<dbReference type="SUPFAM" id="SSF53098">
    <property type="entry name" value="Ribonuclease H-like"/>
    <property type="match status" value="1"/>
</dbReference>
<dbReference type="CDD" id="cd00130">
    <property type="entry name" value="PAS"/>
    <property type="match status" value="1"/>
</dbReference>
<dbReference type="RefSeq" id="WP_092237952.1">
    <property type="nucleotide sequence ID" value="NZ_FNLL01000017.1"/>
</dbReference>
<dbReference type="GO" id="GO:0003887">
    <property type="term" value="F:DNA-directed DNA polymerase activity"/>
    <property type="evidence" value="ECO:0007669"/>
    <property type="project" value="InterPro"/>
</dbReference>
<dbReference type="Gene3D" id="3.30.450.20">
    <property type="entry name" value="PAS domain"/>
    <property type="match status" value="1"/>
</dbReference>
<protein>
    <submittedName>
        <fullName evidence="5">DNA polymerase-3 subunit epsilon</fullName>
    </submittedName>
</protein>